<dbReference type="EMBL" id="BAAALR010000045">
    <property type="protein sequence ID" value="GAA1693762.1"/>
    <property type="molecule type" value="Genomic_DNA"/>
</dbReference>
<keyword evidence="2" id="KW-1185">Reference proteome</keyword>
<organism evidence="1 2">
    <name type="scientific">Streptomyces yatensis</name>
    <dbReference type="NCBI Taxonomy" id="155177"/>
    <lineage>
        <taxon>Bacteria</taxon>
        <taxon>Bacillati</taxon>
        <taxon>Actinomycetota</taxon>
        <taxon>Actinomycetes</taxon>
        <taxon>Kitasatosporales</taxon>
        <taxon>Streptomycetaceae</taxon>
        <taxon>Streptomyces</taxon>
        <taxon>Streptomyces violaceusniger group</taxon>
    </lineage>
</organism>
<sequence length="410" mass="43351">MTTQPLGSCELNGTFAYTWDLVGDPAAAERLASLGMGAVVLQAAYHSVRAMTPYHPAHRIVHATHAAAYFPLDPHHWRGARLRPSAPSWAVDAPDRFGTAASALRDQGLRVEAWLVLTHSTALGESAPDLTVRNAFDERYGYALCPAQPEVAAYAVQLVRAFCARYDAAEVPSLMLEACGWLGFEHGSRHEKTAGADLSAGCRDLLSICLCAACRTGIEAAGADPAGLARAVRRTVDAEMSGGVRAPSAFAESLGEQAAQALLRHRQSVIEELTLRIAAAAPGREILLMADGDPQVTGPDSGLDLGHFEGRATAFVLKCWDDEARAVARIEEAVRSGARPVIANVSVLEEHPAQLAGRVARLRAAGAQRIRYYHAGLASPARLQALRAANAQGEVIAMTGTTAQTAEGAA</sequence>
<comment type="caution">
    <text evidence="1">The sequence shown here is derived from an EMBL/GenBank/DDBJ whole genome shotgun (WGS) entry which is preliminary data.</text>
</comment>
<evidence type="ECO:0000313" key="1">
    <source>
        <dbReference type="EMBL" id="GAA1693762.1"/>
    </source>
</evidence>
<reference evidence="1 2" key="1">
    <citation type="journal article" date="2019" name="Int. J. Syst. Evol. Microbiol.">
        <title>The Global Catalogue of Microorganisms (GCM) 10K type strain sequencing project: providing services to taxonomists for standard genome sequencing and annotation.</title>
        <authorList>
            <consortium name="The Broad Institute Genomics Platform"/>
            <consortium name="The Broad Institute Genome Sequencing Center for Infectious Disease"/>
            <person name="Wu L."/>
            <person name="Ma J."/>
        </authorList>
    </citation>
    <scope>NUCLEOTIDE SEQUENCE [LARGE SCALE GENOMIC DNA]</scope>
    <source>
        <strain evidence="1 2">JCM 13244</strain>
    </source>
</reference>
<evidence type="ECO:0008006" key="3">
    <source>
        <dbReference type="Google" id="ProtNLM"/>
    </source>
</evidence>
<gene>
    <name evidence="1" type="ORF">GCM10009680_36740</name>
</gene>
<dbReference type="RefSeq" id="WP_246586247.1">
    <property type="nucleotide sequence ID" value="NZ_BAAALR010000045.1"/>
</dbReference>
<name>A0ABN2HUG5_9ACTN</name>
<accession>A0ABN2HUG5</accession>
<protein>
    <recommendedName>
        <fullName evidence="3">Alanine-rich protein</fullName>
    </recommendedName>
</protein>
<proteinExistence type="predicted"/>
<dbReference type="Proteomes" id="UP001499947">
    <property type="component" value="Unassembled WGS sequence"/>
</dbReference>
<evidence type="ECO:0000313" key="2">
    <source>
        <dbReference type="Proteomes" id="UP001499947"/>
    </source>
</evidence>